<keyword evidence="3" id="KW-1185">Reference proteome</keyword>
<feature type="region of interest" description="Disordered" evidence="1">
    <location>
        <begin position="116"/>
        <end position="135"/>
    </location>
</feature>
<reference evidence="2 3" key="1">
    <citation type="submission" date="2020-08" db="EMBL/GenBank/DDBJ databases">
        <authorList>
            <person name="Newling K."/>
            <person name="Davey J."/>
            <person name="Forrester S."/>
        </authorList>
    </citation>
    <scope>NUCLEOTIDE SEQUENCE [LARGE SCALE GENOMIC DNA]</scope>
    <source>
        <strain evidence="3">Crithidia deanei Carvalho (ATCC PRA-265)</strain>
    </source>
</reference>
<dbReference type="AlphaFoldDB" id="A0A7G2CQK7"/>
<evidence type="ECO:0000313" key="3">
    <source>
        <dbReference type="Proteomes" id="UP000515908"/>
    </source>
</evidence>
<evidence type="ECO:0000313" key="2">
    <source>
        <dbReference type="EMBL" id="CAD2222060.1"/>
    </source>
</evidence>
<dbReference type="EMBL" id="LR877168">
    <property type="protein sequence ID" value="CAD2222060.1"/>
    <property type="molecule type" value="Genomic_DNA"/>
</dbReference>
<accession>A0A7G2CQK7</accession>
<protein>
    <submittedName>
        <fullName evidence="2">Uncharacterized protein</fullName>
    </submittedName>
</protein>
<name>A0A7G2CQK7_9TRYP</name>
<gene>
    <name evidence="2" type="ORF">ADEAN_000959900</name>
</gene>
<sequence>MKRSSPSTRTARGVGGLRKKSVTISPGVLGPTIVELLSKAAVPGGVYAFIGERLEKPIAGEGIGCMFVSREVAPSRSGSLVSRIGKSSSSGVPQVFLALNSTPPDPSLLELTLEGETNTGHDEDGSSSTDYSCPHTPLLTPPEAPWVLQETDECAIRWEEGTTPLIPVAALGDAIFFCVSVFDLIKGQWGFLSLLFPPFMLGGTEKEKCPSR</sequence>
<dbReference type="OrthoDB" id="10683289at2759"/>
<organism evidence="2 3">
    <name type="scientific">Angomonas deanei</name>
    <dbReference type="NCBI Taxonomy" id="59799"/>
    <lineage>
        <taxon>Eukaryota</taxon>
        <taxon>Discoba</taxon>
        <taxon>Euglenozoa</taxon>
        <taxon>Kinetoplastea</taxon>
        <taxon>Metakinetoplastina</taxon>
        <taxon>Trypanosomatida</taxon>
        <taxon>Trypanosomatidae</taxon>
        <taxon>Strigomonadinae</taxon>
        <taxon>Angomonas</taxon>
    </lineage>
</organism>
<dbReference type="VEuPathDB" id="TriTrypDB:ADEAN_000959900"/>
<proteinExistence type="predicted"/>
<dbReference type="Proteomes" id="UP000515908">
    <property type="component" value="Chromosome 24"/>
</dbReference>
<evidence type="ECO:0000256" key="1">
    <source>
        <dbReference type="SAM" id="MobiDB-lite"/>
    </source>
</evidence>